<gene>
    <name evidence="1" type="ORF">R5R35_010206</name>
</gene>
<proteinExistence type="predicted"/>
<name>A0AAN9ZCF1_9ORTH</name>
<protein>
    <submittedName>
        <fullName evidence="1">Uncharacterized protein</fullName>
    </submittedName>
</protein>
<evidence type="ECO:0000313" key="2">
    <source>
        <dbReference type="Proteomes" id="UP001378592"/>
    </source>
</evidence>
<dbReference type="Proteomes" id="UP001378592">
    <property type="component" value="Unassembled WGS sequence"/>
</dbReference>
<evidence type="ECO:0000313" key="1">
    <source>
        <dbReference type="EMBL" id="KAK7871486.1"/>
    </source>
</evidence>
<dbReference type="AlphaFoldDB" id="A0AAN9ZCF1"/>
<comment type="caution">
    <text evidence="1">The sequence shown here is derived from an EMBL/GenBank/DDBJ whole genome shotgun (WGS) entry which is preliminary data.</text>
</comment>
<accession>A0AAN9ZCF1</accession>
<reference evidence="1 2" key="1">
    <citation type="submission" date="2024-03" db="EMBL/GenBank/DDBJ databases">
        <title>The genome assembly and annotation of the cricket Gryllus longicercus Weissman &amp; Gray.</title>
        <authorList>
            <person name="Szrajer S."/>
            <person name="Gray D."/>
            <person name="Ylla G."/>
        </authorList>
    </citation>
    <scope>NUCLEOTIDE SEQUENCE [LARGE SCALE GENOMIC DNA]</scope>
    <source>
        <strain evidence="1">DAG 2021-001</strain>
        <tissue evidence="1">Whole body minus gut</tissue>
    </source>
</reference>
<sequence>MGCRIWLTDIRESYVGCRKERAGTRSLHWFRKHQLSCDSECANVTREMAKRKSNSTIHSEGREIIASVIEACDKEKKQNHLVATVIR</sequence>
<keyword evidence="2" id="KW-1185">Reference proteome</keyword>
<organism evidence="1 2">
    <name type="scientific">Gryllus longicercus</name>
    <dbReference type="NCBI Taxonomy" id="2509291"/>
    <lineage>
        <taxon>Eukaryota</taxon>
        <taxon>Metazoa</taxon>
        <taxon>Ecdysozoa</taxon>
        <taxon>Arthropoda</taxon>
        <taxon>Hexapoda</taxon>
        <taxon>Insecta</taxon>
        <taxon>Pterygota</taxon>
        <taxon>Neoptera</taxon>
        <taxon>Polyneoptera</taxon>
        <taxon>Orthoptera</taxon>
        <taxon>Ensifera</taxon>
        <taxon>Gryllidea</taxon>
        <taxon>Grylloidea</taxon>
        <taxon>Gryllidae</taxon>
        <taxon>Gryllinae</taxon>
        <taxon>Gryllus</taxon>
    </lineage>
</organism>
<dbReference type="EMBL" id="JAZDUA010000038">
    <property type="protein sequence ID" value="KAK7871486.1"/>
    <property type="molecule type" value="Genomic_DNA"/>
</dbReference>